<comment type="caution">
    <text evidence="2">The sequence shown here is derived from an EMBL/GenBank/DDBJ whole genome shotgun (WGS) entry which is preliminary data.</text>
</comment>
<dbReference type="GO" id="GO:0016197">
    <property type="term" value="P:endosomal transport"/>
    <property type="evidence" value="ECO:0007669"/>
    <property type="project" value="TreeGrafter"/>
</dbReference>
<dbReference type="InterPro" id="IPR053202">
    <property type="entry name" value="EGF_Rcpt_Signaling_Reg"/>
</dbReference>
<dbReference type="Gene3D" id="3.40.50.150">
    <property type="entry name" value="Vaccinia Virus protein VP39"/>
    <property type="match status" value="1"/>
</dbReference>
<dbReference type="GO" id="GO:0008168">
    <property type="term" value="F:methyltransferase activity"/>
    <property type="evidence" value="ECO:0007669"/>
    <property type="project" value="UniProtKB-KW"/>
</dbReference>
<keyword evidence="2" id="KW-0489">Methyltransferase</keyword>
<dbReference type="OrthoDB" id="9801609at2"/>
<reference evidence="2" key="1">
    <citation type="journal article" date="2019" name="PLoS Negl. Trop. Dis.">
        <title>Revisiting the worldwide diversity of Leptospira species in the environment.</title>
        <authorList>
            <person name="Vincent A.T."/>
            <person name="Schiettekatte O."/>
            <person name="Bourhy P."/>
            <person name="Veyrier F.J."/>
            <person name="Picardeau M."/>
        </authorList>
    </citation>
    <scope>NUCLEOTIDE SEQUENCE [LARGE SCALE GENOMIC DNA]</scope>
    <source>
        <strain evidence="2">SSW15</strain>
    </source>
</reference>
<dbReference type="GO" id="GO:0005886">
    <property type="term" value="C:plasma membrane"/>
    <property type="evidence" value="ECO:0007669"/>
    <property type="project" value="TreeGrafter"/>
</dbReference>
<dbReference type="InterPro" id="IPR029063">
    <property type="entry name" value="SAM-dependent_MTases_sf"/>
</dbReference>
<dbReference type="EMBL" id="RQET01000008">
    <property type="protein sequence ID" value="TGK09949.1"/>
    <property type="molecule type" value="Genomic_DNA"/>
</dbReference>
<protein>
    <submittedName>
        <fullName evidence="2">FkbM family methyltransferase</fullName>
    </submittedName>
</protein>
<dbReference type="SUPFAM" id="SSF53335">
    <property type="entry name" value="S-adenosyl-L-methionine-dependent methyltransferases"/>
    <property type="match status" value="1"/>
</dbReference>
<dbReference type="Proteomes" id="UP000298458">
    <property type="component" value="Unassembled WGS sequence"/>
</dbReference>
<sequence>MVLRIIKKIVIFLFYRDRKIAEEFGKISWSQEGEDVVLCELIGNRTSGFYVDIGAHHPFRFSNTQFFYNKGWRGINIEPTPGAIIEFERYRREDINLQIGIGVSKNPIDFFCMTDPALNTFNRERALALESSTTYKIDKTVSIPVFELKEILSKYCHGRKIDFLTMDVESKEEEVLLSNDWESYRPEYLMIEILNFDPENPGKSKIHEYLRAQGYSLVAYTGRTIFYKNGRGI</sequence>
<gene>
    <name evidence="2" type="ORF">EHO60_11350</name>
</gene>
<accession>A0A4V3JDG8</accession>
<organism evidence="2 3">
    <name type="scientific">Leptospira fletcheri</name>
    <dbReference type="NCBI Taxonomy" id="2484981"/>
    <lineage>
        <taxon>Bacteria</taxon>
        <taxon>Pseudomonadati</taxon>
        <taxon>Spirochaetota</taxon>
        <taxon>Spirochaetia</taxon>
        <taxon>Leptospirales</taxon>
        <taxon>Leptospiraceae</taxon>
        <taxon>Leptospira</taxon>
    </lineage>
</organism>
<name>A0A4V3JDG8_9LEPT</name>
<dbReference type="AlphaFoldDB" id="A0A4V3JDG8"/>
<dbReference type="PANTHER" id="PTHR34009">
    <property type="entry name" value="PROTEIN STAR"/>
    <property type="match status" value="1"/>
</dbReference>
<keyword evidence="3" id="KW-1185">Reference proteome</keyword>
<feature type="domain" description="Methyltransferase FkbM" evidence="1">
    <location>
        <begin position="52"/>
        <end position="216"/>
    </location>
</feature>
<dbReference type="InterPro" id="IPR006342">
    <property type="entry name" value="FkbM_mtfrase"/>
</dbReference>
<evidence type="ECO:0000259" key="1">
    <source>
        <dbReference type="Pfam" id="PF05050"/>
    </source>
</evidence>
<dbReference type="Pfam" id="PF05050">
    <property type="entry name" value="Methyltransf_21"/>
    <property type="match status" value="1"/>
</dbReference>
<keyword evidence="2" id="KW-0808">Transferase</keyword>
<evidence type="ECO:0000313" key="3">
    <source>
        <dbReference type="Proteomes" id="UP000298458"/>
    </source>
</evidence>
<dbReference type="PANTHER" id="PTHR34009:SF2">
    <property type="entry name" value="PROTEIN STAR"/>
    <property type="match status" value="1"/>
</dbReference>
<dbReference type="GO" id="GO:0032259">
    <property type="term" value="P:methylation"/>
    <property type="evidence" value="ECO:0007669"/>
    <property type="project" value="UniProtKB-KW"/>
</dbReference>
<dbReference type="GO" id="GO:0005737">
    <property type="term" value="C:cytoplasm"/>
    <property type="evidence" value="ECO:0007669"/>
    <property type="project" value="GOC"/>
</dbReference>
<dbReference type="GO" id="GO:0006888">
    <property type="term" value="P:endoplasmic reticulum to Golgi vesicle-mediated transport"/>
    <property type="evidence" value="ECO:0007669"/>
    <property type="project" value="TreeGrafter"/>
</dbReference>
<proteinExistence type="predicted"/>
<evidence type="ECO:0000313" key="2">
    <source>
        <dbReference type="EMBL" id="TGK09949.1"/>
    </source>
</evidence>